<gene>
    <name evidence="2" type="ordered locus">Tpau_1655</name>
</gene>
<dbReference type="InterPro" id="IPR036568">
    <property type="entry name" value="GGCT-like_sf"/>
</dbReference>
<reference evidence="3" key="1">
    <citation type="submission" date="2010-03" db="EMBL/GenBank/DDBJ databases">
        <title>The complete chromosome of Tsukamurella paurometabola DSM 20162.</title>
        <authorList>
            <consortium name="US DOE Joint Genome Institute (JGI-PGF)"/>
            <person name="Lucas S."/>
            <person name="Copeland A."/>
            <person name="Lapidus A."/>
            <person name="Glavina del Rio T."/>
            <person name="Dalin E."/>
            <person name="Tice H."/>
            <person name="Bruce D."/>
            <person name="Goodwin L."/>
            <person name="Pitluck S."/>
            <person name="Kyrpides N."/>
            <person name="Mavromatis K."/>
            <person name="Ivanova N."/>
            <person name="Mikhailova N."/>
            <person name="Munk A.C."/>
            <person name="Brettin T."/>
            <person name="Detter J.C."/>
            <person name="Tapia R."/>
            <person name="Han C."/>
            <person name="Larimer F."/>
            <person name="Land M."/>
            <person name="Hauser L."/>
            <person name="Markowitz V."/>
            <person name="Cheng J.-F."/>
            <person name="Hugenholtz P."/>
            <person name="Woyke T."/>
            <person name="Wu D."/>
            <person name="Jando M."/>
            <person name="Brambilla E."/>
            <person name="Klenk H.-P."/>
            <person name="Eisen J.A."/>
        </authorList>
    </citation>
    <scope>NUCLEOTIDE SEQUENCE [LARGE SCALE GENOMIC DNA]</scope>
    <source>
        <strain evidence="3">ATCC 8368 / DSM 20162 / CCUG 35730 / CIP 100753 / JCM 10117 / KCTC 9821 / NBRC 16120 / NCIMB 702349 / NCTC 13040</strain>
    </source>
</reference>
<dbReference type="Pfam" id="PF06094">
    <property type="entry name" value="GGACT"/>
    <property type="match status" value="1"/>
</dbReference>
<evidence type="ECO:0000313" key="3">
    <source>
        <dbReference type="Proteomes" id="UP000001213"/>
    </source>
</evidence>
<dbReference type="KEGG" id="tpr:Tpau_1655"/>
<proteinExistence type="predicted"/>
<dbReference type="RefSeq" id="WP_013126305.1">
    <property type="nucleotide sequence ID" value="NC_014158.1"/>
</dbReference>
<dbReference type="eggNOG" id="COG2105">
    <property type="taxonomic scope" value="Bacteria"/>
</dbReference>
<evidence type="ECO:0000259" key="1">
    <source>
        <dbReference type="Pfam" id="PF06094"/>
    </source>
</evidence>
<reference evidence="2 3" key="2">
    <citation type="journal article" date="2011" name="Stand. Genomic Sci.">
        <title>Complete genome sequence of Tsukamurella paurometabola type strain (no. 33).</title>
        <authorList>
            <person name="Munk A.C."/>
            <person name="Lapidus A."/>
            <person name="Lucas S."/>
            <person name="Nolan M."/>
            <person name="Tice H."/>
            <person name="Cheng J.F."/>
            <person name="Del Rio T.G."/>
            <person name="Goodwin L."/>
            <person name="Pitluck S."/>
            <person name="Liolios K."/>
            <person name="Huntemann M."/>
            <person name="Ivanova N."/>
            <person name="Mavromatis K."/>
            <person name="Mikhailova N."/>
            <person name="Pati A."/>
            <person name="Chen A."/>
            <person name="Palaniappan K."/>
            <person name="Tapia R."/>
            <person name="Han C."/>
            <person name="Land M."/>
            <person name="Hauser L."/>
            <person name="Chang Y.J."/>
            <person name="Jeffries C.D."/>
            <person name="Brettin T."/>
            <person name="Yasawong M."/>
            <person name="Brambilla E.M."/>
            <person name="Rohde M."/>
            <person name="Sikorski J."/>
            <person name="Goker M."/>
            <person name="Detter J.C."/>
            <person name="Woyke T."/>
            <person name="Bristow J."/>
            <person name="Eisen J.A."/>
            <person name="Markowitz V."/>
            <person name="Hugenholtz P."/>
            <person name="Kyrpides N.C."/>
            <person name="Klenk H.P."/>
        </authorList>
    </citation>
    <scope>NUCLEOTIDE SEQUENCE [LARGE SCALE GENOMIC DNA]</scope>
    <source>
        <strain evidence="3">ATCC 8368 / DSM 20162 / CCUG 35730 / CIP 100753 / JCM 10117 / KCTC 9821 / NBRC 16120 / NCIMB 702349 / NCTC 13040</strain>
    </source>
</reference>
<organism evidence="2 3">
    <name type="scientific">Tsukamurella paurometabola (strain ATCC 8368 / DSM 20162 / CCUG 35730 / CIP 100753 / JCM 10117 / KCTC 9821 / NBRC 16120 / NCIMB 702349 / NCTC 13040)</name>
    <name type="common">Corynebacterium paurometabolum</name>
    <dbReference type="NCBI Taxonomy" id="521096"/>
    <lineage>
        <taxon>Bacteria</taxon>
        <taxon>Bacillati</taxon>
        <taxon>Actinomycetota</taxon>
        <taxon>Actinomycetes</taxon>
        <taxon>Mycobacteriales</taxon>
        <taxon>Tsukamurellaceae</taxon>
        <taxon>Tsukamurella</taxon>
    </lineage>
</organism>
<dbReference type="InterPro" id="IPR009288">
    <property type="entry name" value="AIG2-like_dom"/>
</dbReference>
<name>D5UYG9_TSUPD</name>
<evidence type="ECO:0000313" key="2">
    <source>
        <dbReference type="EMBL" id="ADG78276.1"/>
    </source>
</evidence>
<dbReference type="STRING" id="521096.Tpau_1655"/>
<dbReference type="CDD" id="cd06661">
    <property type="entry name" value="GGCT_like"/>
    <property type="match status" value="1"/>
</dbReference>
<dbReference type="InterPro" id="IPR013024">
    <property type="entry name" value="GGCT-like"/>
</dbReference>
<dbReference type="HOGENOM" id="CLU_152489_0_0_11"/>
<dbReference type="AlphaFoldDB" id="D5UYG9"/>
<accession>D5UYG9</accession>
<protein>
    <submittedName>
        <fullName evidence="2">AIG2 family protein</fullName>
    </submittedName>
</protein>
<sequence>MTNPVFSYGTLRLPSVQAAIFGGPVPARAAALVGYRSEPLTITDPAVIARSGTDVHPMLVPTGDPGDRIEGTVLELDDTQLAAADDYEVDDYRRVRVLLESGEQAWVYAFAG</sequence>
<dbReference type="Proteomes" id="UP000001213">
    <property type="component" value="Chromosome"/>
</dbReference>
<feature type="domain" description="Gamma-glutamylcyclotransferase AIG2-like" evidence="1">
    <location>
        <begin position="5"/>
        <end position="110"/>
    </location>
</feature>
<keyword evidence="3" id="KW-1185">Reference proteome</keyword>
<dbReference type="Gene3D" id="3.10.490.10">
    <property type="entry name" value="Gamma-glutamyl cyclotransferase-like"/>
    <property type="match status" value="1"/>
</dbReference>
<dbReference type="SUPFAM" id="SSF110857">
    <property type="entry name" value="Gamma-glutamyl cyclotransferase-like"/>
    <property type="match status" value="1"/>
</dbReference>
<dbReference type="EMBL" id="CP001966">
    <property type="protein sequence ID" value="ADG78276.1"/>
    <property type="molecule type" value="Genomic_DNA"/>
</dbReference>